<dbReference type="EMBL" id="AMZN01000102">
    <property type="protein sequence ID" value="ELR68621.1"/>
    <property type="molecule type" value="Genomic_DNA"/>
</dbReference>
<evidence type="ECO:0000256" key="8">
    <source>
        <dbReference type="ARBA" id="ARBA00023098"/>
    </source>
</evidence>
<keyword evidence="8" id="KW-0443">Lipid metabolism</keyword>
<dbReference type="GO" id="GO:0005543">
    <property type="term" value="F:phospholipid binding"/>
    <property type="evidence" value="ECO:0007669"/>
    <property type="project" value="TreeGrafter"/>
</dbReference>
<keyword evidence="12" id="KW-1185">Reference proteome</keyword>
<dbReference type="GO" id="GO:0016020">
    <property type="term" value="C:membrane"/>
    <property type="evidence" value="ECO:0007669"/>
    <property type="project" value="GOC"/>
</dbReference>
<accession>L8JIC1</accession>
<evidence type="ECO:0000256" key="10">
    <source>
        <dbReference type="NCBIfam" id="TIGR00215"/>
    </source>
</evidence>
<evidence type="ECO:0000256" key="9">
    <source>
        <dbReference type="ARBA" id="ARBA00048975"/>
    </source>
</evidence>
<keyword evidence="5" id="KW-0441">Lipid A biosynthesis</keyword>
<dbReference type="PATRIC" id="fig|1237149.3.peg.5316"/>
<dbReference type="GO" id="GO:0009245">
    <property type="term" value="P:lipid A biosynthetic process"/>
    <property type="evidence" value="ECO:0007669"/>
    <property type="project" value="UniProtKB-UniRule"/>
</dbReference>
<dbReference type="NCBIfam" id="TIGR00215">
    <property type="entry name" value="lpxB"/>
    <property type="match status" value="1"/>
</dbReference>
<evidence type="ECO:0000256" key="7">
    <source>
        <dbReference type="ARBA" id="ARBA00022679"/>
    </source>
</evidence>
<dbReference type="eggNOG" id="COG0763">
    <property type="taxonomic scope" value="Bacteria"/>
</dbReference>
<dbReference type="Proteomes" id="UP000011135">
    <property type="component" value="Unassembled WGS sequence"/>
</dbReference>
<comment type="caution">
    <text evidence="11">The sequence shown here is derived from an EMBL/GenBank/DDBJ whole genome shotgun (WGS) entry which is preliminary data.</text>
</comment>
<evidence type="ECO:0000256" key="2">
    <source>
        <dbReference type="ARBA" id="ARBA00012687"/>
    </source>
</evidence>
<dbReference type="STRING" id="1237149.C900_00199"/>
<gene>
    <name evidence="11" type="ORF">C900_00199</name>
</gene>
<evidence type="ECO:0000313" key="12">
    <source>
        <dbReference type="Proteomes" id="UP000011135"/>
    </source>
</evidence>
<protein>
    <recommendedName>
        <fullName evidence="3 10">Lipid-A-disaccharide synthase</fullName>
        <ecNumber evidence="2 10">2.4.1.182</ecNumber>
    </recommendedName>
</protein>
<dbReference type="AlphaFoldDB" id="L8JIC1"/>
<organism evidence="11 12">
    <name type="scientific">Fulvivirga imtechensis AK7</name>
    <dbReference type="NCBI Taxonomy" id="1237149"/>
    <lineage>
        <taxon>Bacteria</taxon>
        <taxon>Pseudomonadati</taxon>
        <taxon>Bacteroidota</taxon>
        <taxon>Cytophagia</taxon>
        <taxon>Cytophagales</taxon>
        <taxon>Fulvivirgaceae</taxon>
        <taxon>Fulvivirga</taxon>
    </lineage>
</organism>
<dbReference type="RefSeq" id="WP_009583092.1">
    <property type="nucleotide sequence ID" value="NZ_AMZN01000102.1"/>
</dbReference>
<reference evidence="11 12" key="1">
    <citation type="submission" date="2012-12" db="EMBL/GenBank/DDBJ databases">
        <title>Genome assembly of Fulvivirga imtechensis AK7.</title>
        <authorList>
            <person name="Nupur N."/>
            <person name="Khatri I."/>
            <person name="Kumar R."/>
            <person name="Subramanian S."/>
            <person name="Pinnaka A."/>
        </authorList>
    </citation>
    <scope>NUCLEOTIDE SEQUENCE [LARGE SCALE GENOMIC DNA]</scope>
    <source>
        <strain evidence="11 12">AK7</strain>
    </source>
</reference>
<evidence type="ECO:0000256" key="6">
    <source>
        <dbReference type="ARBA" id="ARBA00022676"/>
    </source>
</evidence>
<comment type="catalytic activity">
    <reaction evidence="9">
        <text>a lipid X + a UDP-2-N,3-O-bis[(3R)-3-hydroxyacyl]-alpha-D-glucosamine = a lipid A disaccharide + UDP + H(+)</text>
        <dbReference type="Rhea" id="RHEA:67828"/>
        <dbReference type="ChEBI" id="CHEBI:15378"/>
        <dbReference type="ChEBI" id="CHEBI:58223"/>
        <dbReference type="ChEBI" id="CHEBI:137748"/>
        <dbReference type="ChEBI" id="CHEBI:176338"/>
        <dbReference type="ChEBI" id="CHEBI:176343"/>
        <dbReference type="EC" id="2.4.1.182"/>
    </reaction>
</comment>
<keyword evidence="6" id="KW-0328">Glycosyltransferase</keyword>
<dbReference type="PANTHER" id="PTHR30372">
    <property type="entry name" value="LIPID-A-DISACCHARIDE SYNTHASE"/>
    <property type="match status" value="1"/>
</dbReference>
<evidence type="ECO:0000256" key="5">
    <source>
        <dbReference type="ARBA" id="ARBA00022556"/>
    </source>
</evidence>
<evidence type="ECO:0000256" key="1">
    <source>
        <dbReference type="ARBA" id="ARBA00002056"/>
    </source>
</evidence>
<dbReference type="EC" id="2.4.1.182" evidence="2 10"/>
<sequence length="370" mass="41998">MKYYIIAGERSGDLHGGNLIKSLKQYDKEAIVKGFGGNYMADAGAQISVHYRDLAFMGFWEVVKNLSTIKKYLKQCKQEIEQFKPDAVILIDYAGFNLKIAKYAKQKGIPVYYYISPKVWAWNQKRALKIKKLVTRMYVIMPFEKEFYEGYQWEVDYVGNPVLDAVNDHTPNAGNIAIDGDYIAILPGSRKQELLNVLPLFDELVKKFPASKFAIATVDNLPDELYAEIKANSNVTLINGYTYDLLAHAKAAIVTSGTATLETAMWEVPQIVMYRTSGISYRIAKKLIRVPYISLVNLIAGKEVVKELIQNDFNLENITTELDRILNNNEYRSAMLEEYRKIKNLLDIGRASDNAAKLMVAHLSKSNSFL</sequence>
<keyword evidence="4" id="KW-0444">Lipid biosynthesis</keyword>
<evidence type="ECO:0000256" key="4">
    <source>
        <dbReference type="ARBA" id="ARBA00022516"/>
    </source>
</evidence>
<keyword evidence="7" id="KW-0808">Transferase</keyword>
<evidence type="ECO:0000313" key="11">
    <source>
        <dbReference type="EMBL" id="ELR68621.1"/>
    </source>
</evidence>
<proteinExistence type="predicted"/>
<dbReference type="PANTHER" id="PTHR30372:SF4">
    <property type="entry name" value="LIPID-A-DISACCHARIDE SYNTHASE, MITOCHONDRIAL-RELATED"/>
    <property type="match status" value="1"/>
</dbReference>
<dbReference type="Pfam" id="PF02684">
    <property type="entry name" value="LpxB"/>
    <property type="match status" value="1"/>
</dbReference>
<dbReference type="OrthoDB" id="9801642at2"/>
<dbReference type="SUPFAM" id="SSF53756">
    <property type="entry name" value="UDP-Glycosyltransferase/glycogen phosphorylase"/>
    <property type="match status" value="1"/>
</dbReference>
<name>L8JIC1_9BACT</name>
<dbReference type="GO" id="GO:0008915">
    <property type="term" value="F:lipid-A-disaccharide synthase activity"/>
    <property type="evidence" value="ECO:0007669"/>
    <property type="project" value="UniProtKB-UniRule"/>
</dbReference>
<comment type="function">
    <text evidence="1">Condensation of UDP-2,3-diacylglucosamine and 2,3-diacylglucosamine-1-phosphate to form lipid A disaccharide, a precursor of lipid A, a phosphorylated glycolipid that anchors the lipopolysaccharide to the outer membrane of the cell.</text>
</comment>
<dbReference type="InterPro" id="IPR003835">
    <property type="entry name" value="Glyco_trans_19"/>
</dbReference>
<evidence type="ECO:0000256" key="3">
    <source>
        <dbReference type="ARBA" id="ARBA00020902"/>
    </source>
</evidence>